<dbReference type="SMART" id="SM01244">
    <property type="entry name" value="IRS"/>
    <property type="match status" value="1"/>
</dbReference>
<feature type="domain" description="IRS-type PTB" evidence="1">
    <location>
        <begin position="57"/>
        <end position="124"/>
    </location>
</feature>
<dbReference type="InterPro" id="IPR011993">
    <property type="entry name" value="PH-like_dom_sf"/>
</dbReference>
<dbReference type="AlphaFoldDB" id="A0A177ASD6"/>
<evidence type="ECO:0000259" key="1">
    <source>
        <dbReference type="Pfam" id="PF02174"/>
    </source>
</evidence>
<name>A0A177ASD6_9BILA</name>
<evidence type="ECO:0000313" key="2">
    <source>
        <dbReference type="EMBL" id="OAF64927.1"/>
    </source>
</evidence>
<dbReference type="EMBL" id="LWCA01001533">
    <property type="protein sequence ID" value="OAF64927.1"/>
    <property type="molecule type" value="Genomic_DNA"/>
</dbReference>
<dbReference type="InterPro" id="IPR002404">
    <property type="entry name" value="IRS_PTB"/>
</dbReference>
<evidence type="ECO:0000313" key="3">
    <source>
        <dbReference type="Proteomes" id="UP000078046"/>
    </source>
</evidence>
<keyword evidence="3" id="KW-1185">Reference proteome</keyword>
<dbReference type="SUPFAM" id="SSF50729">
    <property type="entry name" value="PH domain-like"/>
    <property type="match status" value="1"/>
</dbReference>
<gene>
    <name evidence="2" type="ORF">A3Q56_07362</name>
</gene>
<sequence>MSELMKRFSQKKQTSKEYGIIHNKKWFNVNLIMSCKRADSHFDVVSRKKPTHLRGKLILDKNELVFEKNDVKLTTWAYKHIRRYGKTYKEVSILTGSKYCAGVGYYIFGCKHSETLYNAIFESMFICYNNQKSRKLDSQFIVSELVNETENFKNINLDENKKKLFERRNVHISNLKLPNTFKNKFEQLSSIPQTSNSGLLSLHNLSFKCSNEINSSILKSNYNTEENSNFISSDCIYVRNLSNSNLCRTNSELNYKHVDVTKTIALSKAVKFAENDFIKRHNIDKSN</sequence>
<dbReference type="Proteomes" id="UP000078046">
    <property type="component" value="Unassembled WGS sequence"/>
</dbReference>
<accession>A0A177ASD6</accession>
<organism evidence="2 3">
    <name type="scientific">Intoshia linei</name>
    <dbReference type="NCBI Taxonomy" id="1819745"/>
    <lineage>
        <taxon>Eukaryota</taxon>
        <taxon>Metazoa</taxon>
        <taxon>Spiralia</taxon>
        <taxon>Lophotrochozoa</taxon>
        <taxon>Mesozoa</taxon>
        <taxon>Orthonectida</taxon>
        <taxon>Rhopaluridae</taxon>
        <taxon>Intoshia</taxon>
    </lineage>
</organism>
<proteinExistence type="predicted"/>
<dbReference type="Gene3D" id="2.30.29.30">
    <property type="entry name" value="Pleckstrin-homology domain (PH domain)/Phosphotyrosine-binding domain (PTB)"/>
    <property type="match status" value="1"/>
</dbReference>
<dbReference type="Pfam" id="PF02174">
    <property type="entry name" value="IRS"/>
    <property type="match status" value="1"/>
</dbReference>
<comment type="caution">
    <text evidence="2">The sequence shown here is derived from an EMBL/GenBank/DDBJ whole genome shotgun (WGS) entry which is preliminary data.</text>
</comment>
<reference evidence="2 3" key="1">
    <citation type="submission" date="2016-04" db="EMBL/GenBank/DDBJ databases">
        <title>The genome of Intoshia linei affirms orthonectids as highly simplified spiralians.</title>
        <authorList>
            <person name="Mikhailov K.V."/>
            <person name="Slusarev G.S."/>
            <person name="Nikitin M.A."/>
            <person name="Logacheva M.D."/>
            <person name="Penin A."/>
            <person name="Aleoshin V."/>
            <person name="Panchin Y.V."/>
        </authorList>
    </citation>
    <scope>NUCLEOTIDE SEQUENCE [LARGE SCALE GENOMIC DNA]</scope>
    <source>
        <strain evidence="2">Intl2013</strain>
        <tissue evidence="2">Whole animal</tissue>
    </source>
</reference>
<protein>
    <recommendedName>
        <fullName evidence="1">IRS-type PTB domain-containing protein</fullName>
    </recommendedName>
</protein>